<dbReference type="RefSeq" id="WP_067718547.1">
    <property type="nucleotide sequence ID" value="NZ_LPVJ01000060.1"/>
</dbReference>
<evidence type="ECO:0000256" key="2">
    <source>
        <dbReference type="SAM" id="Phobius"/>
    </source>
</evidence>
<sequence>MEAALKKKSRSFSFLFYMIFLPLFVSVFLVIGALQILGYNVVGNAMRFATQNPVIRHTIGLPPLAQPVSVQMKQVRGQLSAVEQTVNHLNSQLSRANRALLVSQSLVASEKAKILSLEKQVATSQRSLATAKGAAAVYMNMSPNQAAQILQLQPFSQQVSILRSMDQATQASILSGMPPKLAAKLIQAGA</sequence>
<keyword evidence="2" id="KW-0472">Membrane</keyword>
<dbReference type="Pfam" id="PF03448">
    <property type="entry name" value="MgtE_N"/>
    <property type="match status" value="1"/>
</dbReference>
<keyword evidence="1" id="KW-0175">Coiled coil</keyword>
<feature type="coiled-coil region" evidence="1">
    <location>
        <begin position="72"/>
        <end position="99"/>
    </location>
</feature>
<feature type="transmembrane region" description="Helical" evidence="2">
    <location>
        <begin position="12"/>
        <end position="37"/>
    </location>
</feature>
<accession>A0A101XPC2</accession>
<dbReference type="EMBL" id="LPVJ01000060">
    <property type="protein sequence ID" value="KUO95067.1"/>
    <property type="molecule type" value="Genomic_DNA"/>
</dbReference>
<dbReference type="InterPro" id="IPR006668">
    <property type="entry name" value="Mg_transptr_MgtE_intracell_dom"/>
</dbReference>
<evidence type="ECO:0000256" key="1">
    <source>
        <dbReference type="SAM" id="Coils"/>
    </source>
</evidence>
<evidence type="ECO:0000259" key="3">
    <source>
        <dbReference type="Pfam" id="PF03448"/>
    </source>
</evidence>
<reference evidence="4 5" key="1">
    <citation type="submission" date="2015-12" db="EMBL/GenBank/DDBJ databases">
        <title>Draft genome sequence of Acidibacillus ferrooxidans ITV001, isolated from a chalcopyrite acid mine drainage site in Brazil.</title>
        <authorList>
            <person name="Dall'Agnol H."/>
            <person name="Nancucheo I."/>
            <person name="Johnson B."/>
            <person name="Oliveira R."/>
            <person name="Leite L."/>
            <person name="Pylro V."/>
            <person name="Nunes G.L."/>
            <person name="Tzotzos G."/>
            <person name="Fernandes G.R."/>
            <person name="Dutra J."/>
            <person name="Orellana S.C."/>
            <person name="Oliveira G."/>
        </authorList>
    </citation>
    <scope>NUCLEOTIDE SEQUENCE [LARGE SCALE GENOMIC DNA]</scope>
    <source>
        <strain evidence="5">ITV01</strain>
    </source>
</reference>
<evidence type="ECO:0000313" key="5">
    <source>
        <dbReference type="Proteomes" id="UP000053557"/>
    </source>
</evidence>
<comment type="caution">
    <text evidence="4">The sequence shown here is derived from an EMBL/GenBank/DDBJ whole genome shotgun (WGS) entry which is preliminary data.</text>
</comment>
<dbReference type="AlphaFoldDB" id="A0A101XPC2"/>
<keyword evidence="2" id="KW-1133">Transmembrane helix</keyword>
<gene>
    <name evidence="4" type="ORF">ATW55_11360</name>
</gene>
<dbReference type="Proteomes" id="UP000053557">
    <property type="component" value="Unassembled WGS sequence"/>
</dbReference>
<protein>
    <recommendedName>
        <fullName evidence="3">Magnesium transporter MgtE intracellular domain-containing protein</fullName>
    </recommendedName>
</protein>
<keyword evidence="2" id="KW-0812">Transmembrane</keyword>
<organism evidence="4 5">
    <name type="scientific">Ferroacidibacillus organovorans</name>
    <dbReference type="NCBI Taxonomy" id="1765683"/>
    <lineage>
        <taxon>Bacteria</taxon>
        <taxon>Bacillati</taxon>
        <taxon>Bacillota</taxon>
        <taxon>Bacilli</taxon>
        <taxon>Bacillales</taxon>
        <taxon>Alicyclobacillaceae</taxon>
        <taxon>Ferroacidibacillus</taxon>
    </lineage>
</organism>
<feature type="domain" description="Magnesium transporter MgtE intracellular" evidence="3">
    <location>
        <begin position="134"/>
        <end position="187"/>
    </location>
</feature>
<dbReference type="SUPFAM" id="SSF158791">
    <property type="entry name" value="MgtE N-terminal domain-like"/>
    <property type="match status" value="1"/>
</dbReference>
<keyword evidence="5" id="KW-1185">Reference proteome</keyword>
<name>A0A101XPC2_9BACL</name>
<proteinExistence type="predicted"/>
<dbReference type="OrthoDB" id="9915321at2"/>
<evidence type="ECO:0000313" key="4">
    <source>
        <dbReference type="EMBL" id="KUO95067.1"/>
    </source>
</evidence>